<evidence type="ECO:0000313" key="2">
    <source>
        <dbReference type="EMBL" id="SMH64208.1"/>
    </source>
</evidence>
<dbReference type="Proteomes" id="UP000193925">
    <property type="component" value="Chromosome AFERRI"/>
</dbReference>
<evidence type="ECO:0000313" key="1">
    <source>
        <dbReference type="EMBL" id="CDQ08874.1"/>
    </source>
</evidence>
<reference evidence="1" key="1">
    <citation type="submission" date="2014-03" db="EMBL/GenBank/DDBJ databases">
        <authorList>
            <person name="Genoscope - CEA"/>
        </authorList>
    </citation>
    <scope>NUCLEOTIDE SEQUENCE [LARGE SCALE GENOMIC DNA]</scope>
    <source>
        <strain evidence="1">CF27</strain>
    </source>
</reference>
<dbReference type="EMBL" id="CCCS020000003">
    <property type="protein sequence ID" value="CDQ08874.1"/>
    <property type="molecule type" value="Genomic_DNA"/>
</dbReference>
<accession>A0A060UQN1</accession>
<gene>
    <name evidence="2" type="ORF">AFERRI_10241</name>
    <name evidence="1" type="ORF">AFERRI_110038</name>
</gene>
<reference evidence="2 3" key="3">
    <citation type="submission" date="2017-03" db="EMBL/GenBank/DDBJ databases">
        <authorList>
            <person name="Regsiter A."/>
            <person name="William W."/>
        </authorList>
    </citation>
    <scope>NUCLEOTIDE SEQUENCE [LARGE SCALE GENOMIC DNA]</scope>
    <source>
        <strain evidence="2">PRJEB5721</strain>
    </source>
</reference>
<evidence type="ECO:0000313" key="3">
    <source>
        <dbReference type="Proteomes" id="UP000193925"/>
    </source>
</evidence>
<dbReference type="AlphaFoldDB" id="A0A060UQN1"/>
<proteinExistence type="predicted"/>
<name>A0A060UQN1_9PROT</name>
<evidence type="ECO:0008006" key="4">
    <source>
        <dbReference type="Google" id="ProtNLM"/>
    </source>
</evidence>
<dbReference type="EMBL" id="LT841305">
    <property type="protein sequence ID" value="SMH64208.1"/>
    <property type="molecule type" value="Genomic_DNA"/>
</dbReference>
<sequence>MPALQSGGALLDALAISGLCVSTFCKQAAVSTACIYRWRVLLQENGDSGTGTAEAVADWVPARVTPHRTATFLDLGALEDVAPAARRRCSAPGAPPETGWWPVLHLLRG</sequence>
<reference evidence="1" key="2">
    <citation type="submission" date="2014-07" db="EMBL/GenBank/DDBJ databases">
        <title>Initial genome analysis of the psychrotolerant acidophile Acidithiobacillus ferrivorans CF27: insights into iron and sulfur oxidation pathways and into biofilm formation.</title>
        <authorList>
            <person name="Talla E."/>
            <person name="Hedrich S."/>
            <person name="Mangenot S."/>
            <person name="Ji B."/>
            <person name="Johnson D.B."/>
            <person name="Barbe V."/>
            <person name="Bonnefoy V."/>
        </authorList>
    </citation>
    <scope>NUCLEOTIDE SEQUENCE [LARGE SCALE GENOMIC DNA]</scope>
    <source>
        <strain evidence="1">CF27</strain>
    </source>
</reference>
<protein>
    <recommendedName>
        <fullName evidence="4">Transposase</fullName>
    </recommendedName>
</protein>
<organism evidence="1">
    <name type="scientific">Acidithiobacillus ferrivorans</name>
    <dbReference type="NCBI Taxonomy" id="160808"/>
    <lineage>
        <taxon>Bacteria</taxon>
        <taxon>Pseudomonadati</taxon>
        <taxon>Pseudomonadota</taxon>
        <taxon>Acidithiobacillia</taxon>
        <taxon>Acidithiobacillales</taxon>
        <taxon>Acidithiobacillaceae</taxon>
        <taxon>Acidithiobacillus</taxon>
    </lineage>
</organism>
<keyword evidence="3" id="KW-1185">Reference proteome</keyword>